<name>A0AAW2H6E3_9NEOP</name>
<evidence type="ECO:0000256" key="6">
    <source>
        <dbReference type="ARBA" id="ARBA00022741"/>
    </source>
</evidence>
<dbReference type="EMBL" id="JARGDH010000061">
    <property type="protein sequence ID" value="KAL0263942.1"/>
    <property type="molecule type" value="Genomic_DNA"/>
</dbReference>
<evidence type="ECO:0000256" key="2">
    <source>
        <dbReference type="ARBA" id="ARBA00001946"/>
    </source>
</evidence>
<comment type="pathway">
    <text evidence="11">Carbohydrate degradation; glycolysis; pyruvate from D-glyceraldehyde 3-phosphate: step 2/5.</text>
</comment>
<organism evidence="13">
    <name type="scientific">Menopon gallinae</name>
    <name type="common">poultry shaft louse</name>
    <dbReference type="NCBI Taxonomy" id="328185"/>
    <lineage>
        <taxon>Eukaryota</taxon>
        <taxon>Metazoa</taxon>
        <taxon>Ecdysozoa</taxon>
        <taxon>Arthropoda</taxon>
        <taxon>Hexapoda</taxon>
        <taxon>Insecta</taxon>
        <taxon>Pterygota</taxon>
        <taxon>Neoptera</taxon>
        <taxon>Paraneoptera</taxon>
        <taxon>Psocodea</taxon>
        <taxon>Troctomorpha</taxon>
        <taxon>Phthiraptera</taxon>
        <taxon>Amblycera</taxon>
        <taxon>Menoponidae</taxon>
        <taxon>Menopon</taxon>
    </lineage>
</organism>
<evidence type="ECO:0000256" key="10">
    <source>
        <dbReference type="PIRSR" id="PIRSR000724-2"/>
    </source>
</evidence>
<dbReference type="PANTHER" id="PTHR11406:SF23">
    <property type="entry name" value="PHOSPHOGLYCERATE KINASE 1, CHLOROPLASTIC-RELATED"/>
    <property type="match status" value="1"/>
</dbReference>
<comment type="subunit">
    <text evidence="12">Monomer.</text>
</comment>
<dbReference type="InterPro" id="IPR015824">
    <property type="entry name" value="Phosphoglycerate_kinase_N"/>
</dbReference>
<keyword evidence="9" id="KW-0460">Magnesium</keyword>
<dbReference type="InterPro" id="IPR036043">
    <property type="entry name" value="Phosphoglycerate_kinase_sf"/>
</dbReference>
<dbReference type="FunFam" id="3.40.50.1260:FF:000001">
    <property type="entry name" value="Phosphoglycerate kinase"/>
    <property type="match status" value="1"/>
</dbReference>
<evidence type="ECO:0000256" key="7">
    <source>
        <dbReference type="ARBA" id="ARBA00022777"/>
    </source>
</evidence>
<evidence type="ECO:0000256" key="5">
    <source>
        <dbReference type="ARBA" id="ARBA00022679"/>
    </source>
</evidence>
<evidence type="ECO:0000256" key="11">
    <source>
        <dbReference type="RuleBase" id="RU000532"/>
    </source>
</evidence>
<dbReference type="GO" id="GO:0006094">
    <property type="term" value="P:gluconeogenesis"/>
    <property type="evidence" value="ECO:0007669"/>
    <property type="project" value="TreeGrafter"/>
</dbReference>
<evidence type="ECO:0000256" key="4">
    <source>
        <dbReference type="ARBA" id="ARBA00013061"/>
    </source>
</evidence>
<reference evidence="13" key="1">
    <citation type="journal article" date="2024" name="Gigascience">
        <title>Chromosome-level genome of the poultry shaft louse Menopon gallinae provides insight into the host-switching and adaptive evolution of parasitic lice.</title>
        <authorList>
            <person name="Xu Y."/>
            <person name="Ma L."/>
            <person name="Liu S."/>
            <person name="Liang Y."/>
            <person name="Liu Q."/>
            <person name="He Z."/>
            <person name="Tian L."/>
            <person name="Duan Y."/>
            <person name="Cai W."/>
            <person name="Li H."/>
            <person name="Song F."/>
        </authorList>
    </citation>
    <scope>NUCLEOTIDE SEQUENCE</scope>
    <source>
        <strain evidence="13">Cailab_2023a</strain>
    </source>
</reference>
<accession>A0AAW2H6E3</accession>
<evidence type="ECO:0000256" key="3">
    <source>
        <dbReference type="ARBA" id="ARBA00008982"/>
    </source>
</evidence>
<protein>
    <recommendedName>
        <fullName evidence="4 11">Phosphoglycerate kinase</fullName>
        <ecNumber evidence="4 11">2.7.2.3</ecNumber>
    </recommendedName>
</protein>
<dbReference type="AlphaFoldDB" id="A0AAW2H6E3"/>
<dbReference type="Pfam" id="PF00162">
    <property type="entry name" value="PGK"/>
    <property type="match status" value="1"/>
</dbReference>
<dbReference type="PRINTS" id="PR00477">
    <property type="entry name" value="PHGLYCKINASE"/>
</dbReference>
<dbReference type="SUPFAM" id="SSF53748">
    <property type="entry name" value="Phosphoglycerate kinase"/>
    <property type="match status" value="1"/>
</dbReference>
<feature type="binding site" evidence="10">
    <location>
        <position position="269"/>
    </location>
    <ligand>
        <name>ATP</name>
        <dbReference type="ChEBI" id="CHEBI:30616"/>
    </ligand>
</feature>
<evidence type="ECO:0000256" key="9">
    <source>
        <dbReference type="ARBA" id="ARBA00022842"/>
    </source>
</evidence>
<evidence type="ECO:0000256" key="8">
    <source>
        <dbReference type="ARBA" id="ARBA00022840"/>
    </source>
</evidence>
<feature type="binding site" evidence="10">
    <location>
        <position position="147"/>
    </location>
    <ligand>
        <name>ATP</name>
        <dbReference type="ChEBI" id="CHEBI:30616"/>
    </ligand>
</feature>
<dbReference type="GO" id="GO:0005829">
    <property type="term" value="C:cytosol"/>
    <property type="evidence" value="ECO:0007669"/>
    <property type="project" value="TreeGrafter"/>
</dbReference>
<dbReference type="PANTHER" id="PTHR11406">
    <property type="entry name" value="PHOSPHOGLYCERATE KINASE"/>
    <property type="match status" value="1"/>
</dbReference>
<dbReference type="EC" id="2.7.2.3" evidence="4 11"/>
<keyword evidence="5 11" id="KW-0808">Transferase</keyword>
<dbReference type="PIRSF" id="PIRSF000724">
    <property type="entry name" value="Pgk"/>
    <property type="match status" value="1"/>
</dbReference>
<evidence type="ECO:0000256" key="1">
    <source>
        <dbReference type="ARBA" id="ARBA00000642"/>
    </source>
</evidence>
<gene>
    <name evidence="13" type="ORF">PYX00_011008</name>
</gene>
<dbReference type="GO" id="GO:0006096">
    <property type="term" value="P:glycolytic process"/>
    <property type="evidence" value="ECO:0007669"/>
    <property type="project" value="InterPro"/>
</dbReference>
<comment type="similarity">
    <text evidence="3 11">Belongs to the phosphoglycerate kinase family.</text>
</comment>
<keyword evidence="7 11" id="KW-0418">Kinase</keyword>
<keyword evidence="6" id="KW-0547">Nucleotide-binding</keyword>
<comment type="caution">
    <text evidence="13">The sequence shown here is derived from an EMBL/GenBank/DDBJ whole genome shotgun (WGS) entry which is preliminary data.</text>
</comment>
<feature type="binding site" evidence="10">
    <location>
        <position position="238"/>
    </location>
    <ligand>
        <name>ATP</name>
        <dbReference type="ChEBI" id="CHEBI:30616"/>
    </ligand>
</feature>
<dbReference type="GO" id="GO:0043531">
    <property type="term" value="F:ADP binding"/>
    <property type="evidence" value="ECO:0007669"/>
    <property type="project" value="TreeGrafter"/>
</dbReference>
<dbReference type="GO" id="GO:0005524">
    <property type="term" value="F:ATP binding"/>
    <property type="evidence" value="ECO:0007669"/>
    <property type="project" value="UniProtKB-KW"/>
</dbReference>
<feature type="binding site" evidence="10">
    <location>
        <begin position="299"/>
        <end position="302"/>
    </location>
    <ligand>
        <name>ATP</name>
        <dbReference type="ChEBI" id="CHEBI:30616"/>
    </ligand>
</feature>
<evidence type="ECO:0000313" key="13">
    <source>
        <dbReference type="EMBL" id="KAL0263942.1"/>
    </source>
</evidence>
<dbReference type="GO" id="GO:0004618">
    <property type="term" value="F:phosphoglycerate kinase activity"/>
    <property type="evidence" value="ECO:0007669"/>
    <property type="project" value="UniProtKB-EC"/>
</dbReference>
<dbReference type="Gene3D" id="3.40.50.1260">
    <property type="entry name" value="Phosphoglycerate kinase, N-terminal domain"/>
    <property type="match status" value="2"/>
</dbReference>
<comment type="cofactor">
    <cofactor evidence="2">
        <name>Mg(2+)</name>
        <dbReference type="ChEBI" id="CHEBI:18420"/>
    </cofactor>
</comment>
<evidence type="ECO:0000256" key="12">
    <source>
        <dbReference type="RuleBase" id="RU000696"/>
    </source>
</evidence>
<sequence length="342" mass="37322">MSHLGRPRGQKDYKYSFEPIIGEISRILEKKIKFAKDCIGSKTENVVANLNPREILLLENLRFYVEEESGDKEFAAKLARLGDIYINDAFATAHRKHASTAIIAEFFPENKTVGLLMSQELNAIDKILTNGIKPITAIIGGSKVSSKIGIIENILPIIDNLIIGGAMAFTFIKAKGGCIGKSLVENDKQRLALQILRSTAKHNVKVYLPIDIVAAKQFNNDSPIKTVDAYNIPEGWIGLDIGERSIQKFNNVILSSKTILWNGPMGAFEMPNFAYGTIKLGDSIAWATSFLNAFSLVGGGDSVSFAKEYGYDTKVSYISTGGGAMLESLEGKKLPGVIAIKN</sequence>
<proteinExistence type="inferred from homology"/>
<comment type="catalytic activity">
    <reaction evidence="1 11">
        <text>(2R)-3-phosphoglycerate + ATP = (2R)-3-phospho-glyceroyl phosphate + ADP</text>
        <dbReference type="Rhea" id="RHEA:14801"/>
        <dbReference type="ChEBI" id="CHEBI:30616"/>
        <dbReference type="ChEBI" id="CHEBI:57604"/>
        <dbReference type="ChEBI" id="CHEBI:58272"/>
        <dbReference type="ChEBI" id="CHEBI:456216"/>
        <dbReference type="EC" id="2.7.2.3"/>
    </reaction>
</comment>
<dbReference type="InterPro" id="IPR001576">
    <property type="entry name" value="Phosphoglycerate_kinase"/>
</dbReference>
<keyword evidence="8 10" id="KW-0067">ATP-binding</keyword>